<evidence type="ECO:0000313" key="2">
    <source>
        <dbReference type="EMBL" id="WMW04758.1"/>
    </source>
</evidence>
<dbReference type="GO" id="GO:0016787">
    <property type="term" value="F:hydrolase activity"/>
    <property type="evidence" value="ECO:0007669"/>
    <property type="project" value="UniProtKB-KW"/>
</dbReference>
<dbReference type="Gene3D" id="3.40.50.1820">
    <property type="entry name" value="alpha/beta hydrolase"/>
    <property type="match status" value="1"/>
</dbReference>
<proteinExistence type="predicted"/>
<evidence type="ECO:0000313" key="3">
    <source>
        <dbReference type="Proteomes" id="UP001183127"/>
    </source>
</evidence>
<protein>
    <submittedName>
        <fullName evidence="2">Lipase family protein</fullName>
        <ecNumber evidence="2">3.1.1.-</ecNumber>
    </submittedName>
</protein>
<dbReference type="InterPro" id="IPR002921">
    <property type="entry name" value="Fungal_lipase-type"/>
</dbReference>
<gene>
    <name evidence="2" type="ORF">RAH46_20860</name>
</gene>
<evidence type="ECO:0000259" key="1">
    <source>
        <dbReference type="Pfam" id="PF01764"/>
    </source>
</evidence>
<dbReference type="InterPro" id="IPR029058">
    <property type="entry name" value="AB_hydrolase_fold"/>
</dbReference>
<sequence length="544" mass="60707">MPGKHTVLEVRPLRALRPMLSFDPAFCALNLYQLALMATLSYNPFGQEPAEHPVLAPTVSFPHVPTMGNWFGEALASSKEIWRVDASQQQECFPLYEEVPYSERWEIVPFDPGLYAANDPALGKDQENPANIHFLDDRGDSDATDTQAFITHNAEVMVIAIRGTSEIPEDVIRDVDAMQVPFKEGNGQVHRGFYESAQKAYQFATLYLRRFHQSQQLFICGHSLGGAVALLLAEMLRRSTPGLTLQLYTYGAPRAGDTSFMNGAADLVHHRVVFANDPVPSLPPPWLNTRWDVLKAGLLATLARAPFGLDMLQAGLVNRDGEQYEHHGKLWHFMPVHFVGGERSAILWSPGCQAITERGLCNRVLNTENGLPERALLGQMLGAGDHTMVASYVPGCWATLRRYQQALGSQTPAVTLRELTLIDETLEAIRAQFAKRHATLLRTQPARRALELGMLSHEMEQIQATRQRMATLRHRPISEKDVYGSLAGQPQLAEALARWQAHPRNQRLELLAQAPTEIKPKLPDIEVVTYEQILASLDDPLDLI</sequence>
<accession>A0ABY9QMF5</accession>
<dbReference type="PANTHER" id="PTHR45856">
    <property type="entry name" value="ALPHA/BETA-HYDROLASES SUPERFAMILY PROTEIN"/>
    <property type="match status" value="1"/>
</dbReference>
<organism evidence="2 3">
    <name type="scientific">Pseudomonas entomophila</name>
    <dbReference type="NCBI Taxonomy" id="312306"/>
    <lineage>
        <taxon>Bacteria</taxon>
        <taxon>Pseudomonadati</taxon>
        <taxon>Pseudomonadota</taxon>
        <taxon>Gammaproteobacteria</taxon>
        <taxon>Pseudomonadales</taxon>
        <taxon>Pseudomonadaceae</taxon>
        <taxon>Pseudomonas</taxon>
    </lineage>
</organism>
<keyword evidence="3" id="KW-1185">Reference proteome</keyword>
<dbReference type="SUPFAM" id="SSF53474">
    <property type="entry name" value="alpha/beta-Hydrolases"/>
    <property type="match status" value="1"/>
</dbReference>
<dbReference type="Proteomes" id="UP001183127">
    <property type="component" value="Chromosome"/>
</dbReference>
<keyword evidence="2" id="KW-0378">Hydrolase</keyword>
<name>A0ABY9QMF5_9PSED</name>
<dbReference type="RefSeq" id="WP_231845297.1">
    <property type="nucleotide sequence ID" value="NZ_CP132921.1"/>
</dbReference>
<dbReference type="PANTHER" id="PTHR45856:SF24">
    <property type="entry name" value="FUNGAL LIPASE-LIKE DOMAIN-CONTAINING PROTEIN"/>
    <property type="match status" value="1"/>
</dbReference>
<feature type="domain" description="Fungal lipase-type" evidence="1">
    <location>
        <begin position="158"/>
        <end position="284"/>
    </location>
</feature>
<dbReference type="CDD" id="cd00519">
    <property type="entry name" value="Lipase_3"/>
    <property type="match status" value="1"/>
</dbReference>
<dbReference type="Pfam" id="PF01764">
    <property type="entry name" value="Lipase_3"/>
    <property type="match status" value="1"/>
</dbReference>
<dbReference type="EC" id="3.1.1.-" evidence="2"/>
<reference evidence="2 3" key="1">
    <citation type="submission" date="2023-08" db="EMBL/GenBank/DDBJ databases">
        <title>Complete Genome Sequence of Pseudomonas entomophila TVIN A01.</title>
        <authorList>
            <person name="Shelke T."/>
            <person name="Mahar N.S."/>
            <person name="Gupta I."/>
            <person name="Gupta V."/>
        </authorList>
    </citation>
    <scope>NUCLEOTIDE SEQUENCE [LARGE SCALE GENOMIC DNA]</scope>
    <source>
        <strain evidence="2 3">TVIN-A01</strain>
    </source>
</reference>
<dbReference type="InterPro" id="IPR051218">
    <property type="entry name" value="Sec_MonoDiacylglyc_Lipase"/>
</dbReference>
<dbReference type="EMBL" id="CP132921">
    <property type="protein sequence ID" value="WMW04758.1"/>
    <property type="molecule type" value="Genomic_DNA"/>
</dbReference>
<dbReference type="GeneID" id="32808457"/>